<evidence type="ECO:0000313" key="1">
    <source>
        <dbReference type="EMBL" id="KAH3769394.1"/>
    </source>
</evidence>
<evidence type="ECO:0000313" key="2">
    <source>
        <dbReference type="Proteomes" id="UP000828390"/>
    </source>
</evidence>
<reference evidence="1" key="1">
    <citation type="journal article" date="2019" name="bioRxiv">
        <title>The Genome of the Zebra Mussel, Dreissena polymorpha: A Resource for Invasive Species Research.</title>
        <authorList>
            <person name="McCartney M.A."/>
            <person name="Auch B."/>
            <person name="Kono T."/>
            <person name="Mallez S."/>
            <person name="Zhang Y."/>
            <person name="Obille A."/>
            <person name="Becker A."/>
            <person name="Abrahante J.E."/>
            <person name="Garbe J."/>
            <person name="Badalamenti J.P."/>
            <person name="Herman A."/>
            <person name="Mangelson H."/>
            <person name="Liachko I."/>
            <person name="Sullivan S."/>
            <person name="Sone E.D."/>
            <person name="Koren S."/>
            <person name="Silverstein K.A.T."/>
            <person name="Beckman K.B."/>
            <person name="Gohl D.M."/>
        </authorList>
    </citation>
    <scope>NUCLEOTIDE SEQUENCE</scope>
    <source>
        <strain evidence="1">Duluth1</strain>
        <tissue evidence="1">Whole animal</tissue>
    </source>
</reference>
<keyword evidence="2" id="KW-1185">Reference proteome</keyword>
<comment type="caution">
    <text evidence="1">The sequence shown here is derived from an EMBL/GenBank/DDBJ whole genome shotgun (WGS) entry which is preliminary data.</text>
</comment>
<name>A0A9D4DZT5_DREPO</name>
<dbReference type="AlphaFoldDB" id="A0A9D4DZT5"/>
<sequence>MEQSPWFAGWSISLQLYLRSYFPSSPNRPFMPALTLVLTVGNQPLGYHYFLT</sequence>
<accession>A0A9D4DZT5</accession>
<proteinExistence type="predicted"/>
<protein>
    <submittedName>
        <fullName evidence="1">Uncharacterized protein</fullName>
    </submittedName>
</protein>
<dbReference type="Proteomes" id="UP000828390">
    <property type="component" value="Unassembled WGS sequence"/>
</dbReference>
<gene>
    <name evidence="1" type="ORF">DPMN_170661</name>
</gene>
<reference evidence="1" key="2">
    <citation type="submission" date="2020-11" db="EMBL/GenBank/DDBJ databases">
        <authorList>
            <person name="McCartney M.A."/>
            <person name="Auch B."/>
            <person name="Kono T."/>
            <person name="Mallez S."/>
            <person name="Becker A."/>
            <person name="Gohl D.M."/>
            <person name="Silverstein K.A.T."/>
            <person name="Koren S."/>
            <person name="Bechman K.B."/>
            <person name="Herman A."/>
            <person name="Abrahante J.E."/>
            <person name="Garbe J."/>
        </authorList>
    </citation>
    <scope>NUCLEOTIDE SEQUENCE</scope>
    <source>
        <strain evidence="1">Duluth1</strain>
        <tissue evidence="1">Whole animal</tissue>
    </source>
</reference>
<dbReference type="EMBL" id="JAIWYP010000009">
    <property type="protein sequence ID" value="KAH3769394.1"/>
    <property type="molecule type" value="Genomic_DNA"/>
</dbReference>
<organism evidence="1 2">
    <name type="scientific">Dreissena polymorpha</name>
    <name type="common">Zebra mussel</name>
    <name type="synonym">Mytilus polymorpha</name>
    <dbReference type="NCBI Taxonomy" id="45954"/>
    <lineage>
        <taxon>Eukaryota</taxon>
        <taxon>Metazoa</taxon>
        <taxon>Spiralia</taxon>
        <taxon>Lophotrochozoa</taxon>
        <taxon>Mollusca</taxon>
        <taxon>Bivalvia</taxon>
        <taxon>Autobranchia</taxon>
        <taxon>Heteroconchia</taxon>
        <taxon>Euheterodonta</taxon>
        <taxon>Imparidentia</taxon>
        <taxon>Neoheterodontei</taxon>
        <taxon>Myida</taxon>
        <taxon>Dreissenoidea</taxon>
        <taxon>Dreissenidae</taxon>
        <taxon>Dreissena</taxon>
    </lineage>
</organism>